<reference evidence="3" key="2">
    <citation type="submission" date="2015-01" db="EMBL/GenBank/DDBJ databases">
        <title>Evolutionary Origins and Diversification of the Mycorrhizal Mutualists.</title>
        <authorList>
            <consortium name="DOE Joint Genome Institute"/>
            <consortium name="Mycorrhizal Genomics Consortium"/>
            <person name="Kohler A."/>
            <person name="Kuo A."/>
            <person name="Nagy L.G."/>
            <person name="Floudas D."/>
            <person name="Copeland A."/>
            <person name="Barry K.W."/>
            <person name="Cichocki N."/>
            <person name="Veneault-Fourrey C."/>
            <person name="LaButti K."/>
            <person name="Lindquist E.A."/>
            <person name="Lipzen A."/>
            <person name="Lundell T."/>
            <person name="Morin E."/>
            <person name="Murat C."/>
            <person name="Riley R."/>
            <person name="Ohm R."/>
            <person name="Sun H."/>
            <person name="Tunlid A."/>
            <person name="Henrissat B."/>
            <person name="Grigoriev I.V."/>
            <person name="Hibbett D.S."/>
            <person name="Martin F."/>
        </authorList>
    </citation>
    <scope>NUCLEOTIDE SEQUENCE [LARGE SCALE GENOMIC DNA]</scope>
    <source>
        <strain evidence="3">ATCC 200175</strain>
    </source>
</reference>
<evidence type="ECO:0000313" key="2">
    <source>
        <dbReference type="EMBL" id="KIJ13846.1"/>
    </source>
</evidence>
<dbReference type="AlphaFoldDB" id="A0A0C9U3H7"/>
<proteinExistence type="predicted"/>
<dbReference type="EMBL" id="KN819348">
    <property type="protein sequence ID" value="KIJ13846.1"/>
    <property type="molecule type" value="Genomic_DNA"/>
</dbReference>
<sequence>MPDNRTSTLDEKSPAFEVSYSQAPEQPVETETPGFFSRKKKPYLEDHPDDTAVDTKSLVDATPPVTFTQLFCYSSRYELLIDGVGVVAAIATGAAQASFCAELKYVQETQSGDAAATAIARQVLDAVAAAFRDNAAVSASYLVCVGEWFDSTL</sequence>
<organism evidence="2 3">
    <name type="scientific">Paxillus involutus ATCC 200175</name>
    <dbReference type="NCBI Taxonomy" id="664439"/>
    <lineage>
        <taxon>Eukaryota</taxon>
        <taxon>Fungi</taxon>
        <taxon>Dikarya</taxon>
        <taxon>Basidiomycota</taxon>
        <taxon>Agaricomycotina</taxon>
        <taxon>Agaricomycetes</taxon>
        <taxon>Agaricomycetidae</taxon>
        <taxon>Boletales</taxon>
        <taxon>Paxilineae</taxon>
        <taxon>Paxillaceae</taxon>
        <taxon>Paxillus</taxon>
    </lineage>
</organism>
<dbReference type="Proteomes" id="UP000053647">
    <property type="component" value="Unassembled WGS sequence"/>
</dbReference>
<reference evidence="2 3" key="1">
    <citation type="submission" date="2014-06" db="EMBL/GenBank/DDBJ databases">
        <authorList>
            <consortium name="DOE Joint Genome Institute"/>
            <person name="Kuo A."/>
            <person name="Kohler A."/>
            <person name="Nagy L.G."/>
            <person name="Floudas D."/>
            <person name="Copeland A."/>
            <person name="Barry K.W."/>
            <person name="Cichocki N."/>
            <person name="Veneault-Fourrey C."/>
            <person name="LaButti K."/>
            <person name="Lindquist E.A."/>
            <person name="Lipzen A."/>
            <person name="Lundell T."/>
            <person name="Morin E."/>
            <person name="Murat C."/>
            <person name="Sun H."/>
            <person name="Tunlid A."/>
            <person name="Henrissat B."/>
            <person name="Grigoriev I.V."/>
            <person name="Hibbett D.S."/>
            <person name="Martin F."/>
            <person name="Nordberg H.P."/>
            <person name="Cantor M.N."/>
            <person name="Hua S.X."/>
        </authorList>
    </citation>
    <scope>NUCLEOTIDE SEQUENCE [LARGE SCALE GENOMIC DNA]</scope>
    <source>
        <strain evidence="2 3">ATCC 200175</strain>
    </source>
</reference>
<keyword evidence="3" id="KW-1185">Reference proteome</keyword>
<evidence type="ECO:0000313" key="3">
    <source>
        <dbReference type="Proteomes" id="UP000053647"/>
    </source>
</evidence>
<protein>
    <submittedName>
        <fullName evidence="2">Uncharacterized protein</fullName>
    </submittedName>
</protein>
<dbReference type="OrthoDB" id="10419608at2759"/>
<evidence type="ECO:0000256" key="1">
    <source>
        <dbReference type="SAM" id="MobiDB-lite"/>
    </source>
</evidence>
<name>A0A0C9U3H7_PAXIN</name>
<dbReference type="HOGENOM" id="CLU_1713873_0_0_1"/>
<feature type="region of interest" description="Disordered" evidence="1">
    <location>
        <begin position="1"/>
        <end position="55"/>
    </location>
</feature>
<accession>A0A0C9U3H7</accession>
<gene>
    <name evidence="2" type="ORF">PAXINDRAFT_13397</name>
</gene>